<feature type="compositionally biased region" description="Basic and acidic residues" evidence="1">
    <location>
        <begin position="153"/>
        <end position="162"/>
    </location>
</feature>
<feature type="compositionally biased region" description="Basic and acidic residues" evidence="1">
    <location>
        <begin position="88"/>
        <end position="98"/>
    </location>
</feature>
<feature type="compositionally biased region" description="Low complexity" evidence="1">
    <location>
        <begin position="138"/>
        <end position="152"/>
    </location>
</feature>
<dbReference type="Pfam" id="PF08636">
    <property type="entry name" value="Pkr1"/>
    <property type="match status" value="1"/>
</dbReference>
<dbReference type="PANTHER" id="PTHR28251">
    <property type="entry name" value="V-TYPE ATPASE ASSEMBLY FACTOR PKR1"/>
    <property type="match status" value="1"/>
</dbReference>
<protein>
    <submittedName>
        <fullName evidence="3">SMK killer toxin resistance protein</fullName>
    </submittedName>
</protein>
<comment type="caution">
    <text evidence="3">The sequence shown here is derived from an EMBL/GenBank/DDBJ whole genome shotgun (WGS) entry which is preliminary data.</text>
</comment>
<gene>
    <name evidence="3" type="primary">PKR1</name>
    <name evidence="3" type="ORF">LTR09_003985</name>
</gene>
<dbReference type="PANTHER" id="PTHR28251:SF1">
    <property type="entry name" value="V-TYPE ATPASE ASSEMBLY FACTOR PKR1"/>
    <property type="match status" value="1"/>
</dbReference>
<evidence type="ECO:0000313" key="3">
    <source>
        <dbReference type="EMBL" id="KAK3054827.1"/>
    </source>
</evidence>
<dbReference type="GO" id="GO:0005789">
    <property type="term" value="C:endoplasmic reticulum membrane"/>
    <property type="evidence" value="ECO:0007669"/>
    <property type="project" value="TreeGrafter"/>
</dbReference>
<sequence length="179" mass="19918">MADFLSNLWGSVFTPGPTPTLLLATNLTFGALQILLLALLVATYSVHFAILSFLCGGLWWSINWFATELHAAQVKEEEAEKLRKRRPKGEEWREKGEVEDSADDEGEVTEVEEEAGVREEYGEVMRPEVQERLDESRAAASGAEQASAGARQRAVEDSDRSGDVSGDSEWERVSQEDDR</sequence>
<organism evidence="3 4">
    <name type="scientific">Extremus antarcticus</name>
    <dbReference type="NCBI Taxonomy" id="702011"/>
    <lineage>
        <taxon>Eukaryota</taxon>
        <taxon>Fungi</taxon>
        <taxon>Dikarya</taxon>
        <taxon>Ascomycota</taxon>
        <taxon>Pezizomycotina</taxon>
        <taxon>Dothideomycetes</taxon>
        <taxon>Dothideomycetidae</taxon>
        <taxon>Mycosphaerellales</taxon>
        <taxon>Extremaceae</taxon>
        <taxon>Extremus</taxon>
    </lineage>
</organism>
<dbReference type="InterPro" id="IPR013945">
    <property type="entry name" value="Pkr1"/>
</dbReference>
<evidence type="ECO:0000256" key="2">
    <source>
        <dbReference type="SAM" id="Phobius"/>
    </source>
</evidence>
<proteinExistence type="predicted"/>
<dbReference type="GO" id="GO:0070072">
    <property type="term" value="P:vacuolar proton-transporting V-type ATPase complex assembly"/>
    <property type="evidence" value="ECO:0007669"/>
    <property type="project" value="InterPro"/>
</dbReference>
<feature type="compositionally biased region" description="Acidic residues" evidence="1">
    <location>
        <begin position="99"/>
        <end position="114"/>
    </location>
</feature>
<feature type="transmembrane region" description="Helical" evidence="2">
    <location>
        <begin position="48"/>
        <end position="66"/>
    </location>
</feature>
<feature type="transmembrane region" description="Helical" evidence="2">
    <location>
        <begin position="20"/>
        <end position="41"/>
    </location>
</feature>
<dbReference type="EMBL" id="JAWDJX010000010">
    <property type="protein sequence ID" value="KAK3054827.1"/>
    <property type="molecule type" value="Genomic_DNA"/>
</dbReference>
<accession>A0AAJ0GDX8</accession>
<keyword evidence="2" id="KW-0472">Membrane</keyword>
<keyword evidence="4" id="KW-1185">Reference proteome</keyword>
<feature type="compositionally biased region" description="Basic and acidic residues" evidence="1">
    <location>
        <begin position="115"/>
        <end position="137"/>
    </location>
</feature>
<keyword evidence="2" id="KW-0812">Transmembrane</keyword>
<dbReference type="AlphaFoldDB" id="A0AAJ0GDX8"/>
<feature type="region of interest" description="Disordered" evidence="1">
    <location>
        <begin position="76"/>
        <end position="179"/>
    </location>
</feature>
<feature type="compositionally biased region" description="Basic and acidic residues" evidence="1">
    <location>
        <begin position="169"/>
        <end position="179"/>
    </location>
</feature>
<dbReference type="Proteomes" id="UP001271007">
    <property type="component" value="Unassembled WGS sequence"/>
</dbReference>
<evidence type="ECO:0000313" key="4">
    <source>
        <dbReference type="Proteomes" id="UP001271007"/>
    </source>
</evidence>
<keyword evidence="2" id="KW-1133">Transmembrane helix</keyword>
<name>A0AAJ0GDX8_9PEZI</name>
<evidence type="ECO:0000256" key="1">
    <source>
        <dbReference type="SAM" id="MobiDB-lite"/>
    </source>
</evidence>
<reference evidence="3" key="1">
    <citation type="submission" date="2023-04" db="EMBL/GenBank/DDBJ databases">
        <title>Black Yeasts Isolated from many extreme environments.</title>
        <authorList>
            <person name="Coleine C."/>
            <person name="Stajich J.E."/>
            <person name="Selbmann L."/>
        </authorList>
    </citation>
    <scope>NUCLEOTIDE SEQUENCE</scope>
    <source>
        <strain evidence="3">CCFEE 5312</strain>
    </source>
</reference>